<evidence type="ECO:0000313" key="2">
    <source>
        <dbReference type="EMBL" id="MFC4555939.1"/>
    </source>
</evidence>
<feature type="transmembrane region" description="Helical" evidence="1">
    <location>
        <begin position="257"/>
        <end position="275"/>
    </location>
</feature>
<keyword evidence="1" id="KW-0812">Transmembrane</keyword>
<evidence type="ECO:0000313" key="3">
    <source>
        <dbReference type="Proteomes" id="UP001595955"/>
    </source>
</evidence>
<reference evidence="3" key="1">
    <citation type="journal article" date="2019" name="Int. J. Syst. Evol. Microbiol.">
        <title>The Global Catalogue of Microorganisms (GCM) 10K type strain sequencing project: providing services to taxonomists for standard genome sequencing and annotation.</title>
        <authorList>
            <consortium name="The Broad Institute Genomics Platform"/>
            <consortium name="The Broad Institute Genome Sequencing Center for Infectious Disease"/>
            <person name="Wu L."/>
            <person name="Ma J."/>
        </authorList>
    </citation>
    <scope>NUCLEOTIDE SEQUENCE [LARGE SCALE GENOMIC DNA]</scope>
    <source>
        <strain evidence="3">JCM 3369</strain>
    </source>
</reference>
<feature type="transmembrane region" description="Helical" evidence="1">
    <location>
        <begin position="161"/>
        <end position="179"/>
    </location>
</feature>
<protein>
    <submittedName>
        <fullName evidence="2">Uncharacterized protein</fullName>
    </submittedName>
</protein>
<feature type="transmembrane region" description="Helical" evidence="1">
    <location>
        <begin position="36"/>
        <end position="55"/>
    </location>
</feature>
<keyword evidence="3" id="KW-1185">Reference proteome</keyword>
<sequence>MGWMGANLWVALTADSLPFDWPARAGRSVAEHLVDVNLGLVQVLLLIGVVALLTRNRTIPDVAARAPGRALAMRETLVLLGYGVGGLVGAYVLARAFGWHAFGWHVAGSIFGTHAHVEPAEVVTWAGYNLVVYAVLPLLYFRRRYTAEALGLRSSDRRNDLLVVAVVLVLETGFQVLAAQPQLGAGSPGSLLLGAAVTFVVSFAGAVLPAMVFIYAILVPRYLALTGSATTTVILGGLTYAGMHVGDAWAVFTDPRGAALSVAFLLFTYVGPGMVKTYLTLRTGNAWVHVWAYHAFAPHTLLDSSHIAGVFRIR</sequence>
<proteinExistence type="predicted"/>
<organism evidence="2 3">
    <name type="scientific">Georgenia faecalis</name>
    <dbReference type="NCBI Taxonomy" id="2483799"/>
    <lineage>
        <taxon>Bacteria</taxon>
        <taxon>Bacillati</taxon>
        <taxon>Actinomycetota</taxon>
        <taxon>Actinomycetes</taxon>
        <taxon>Micrococcales</taxon>
        <taxon>Bogoriellaceae</taxon>
        <taxon>Georgenia</taxon>
    </lineage>
</organism>
<dbReference type="Proteomes" id="UP001595955">
    <property type="component" value="Unassembled WGS sequence"/>
</dbReference>
<dbReference type="EMBL" id="JBHSGF010000008">
    <property type="protein sequence ID" value="MFC4555939.1"/>
    <property type="molecule type" value="Genomic_DNA"/>
</dbReference>
<dbReference type="RefSeq" id="WP_164471329.1">
    <property type="nucleotide sequence ID" value="NZ_CP033325.1"/>
</dbReference>
<keyword evidence="1" id="KW-0472">Membrane</keyword>
<feature type="transmembrane region" description="Helical" evidence="1">
    <location>
        <begin position="76"/>
        <end position="102"/>
    </location>
</feature>
<comment type="caution">
    <text evidence="2">The sequence shown here is derived from an EMBL/GenBank/DDBJ whole genome shotgun (WGS) entry which is preliminary data.</text>
</comment>
<keyword evidence="1" id="KW-1133">Transmembrane helix</keyword>
<gene>
    <name evidence="2" type="ORF">ACFO3F_11830</name>
</gene>
<evidence type="ECO:0000256" key="1">
    <source>
        <dbReference type="SAM" id="Phobius"/>
    </source>
</evidence>
<feature type="transmembrane region" description="Helical" evidence="1">
    <location>
        <begin position="222"/>
        <end position="245"/>
    </location>
</feature>
<accession>A0ABV9DCF9</accession>
<name>A0ABV9DCF9_9MICO</name>
<feature type="transmembrane region" description="Helical" evidence="1">
    <location>
        <begin position="122"/>
        <end position="141"/>
    </location>
</feature>
<feature type="transmembrane region" description="Helical" evidence="1">
    <location>
        <begin position="191"/>
        <end position="215"/>
    </location>
</feature>